<evidence type="ECO:0000256" key="17">
    <source>
        <dbReference type="ARBA" id="ARBA00022932"/>
    </source>
</evidence>
<dbReference type="CDD" id="cd09272">
    <property type="entry name" value="RNase_HI_RT_Ty1"/>
    <property type="match status" value="1"/>
</dbReference>
<dbReference type="PANTHER" id="PTHR42648:SF11">
    <property type="entry name" value="TRANSPOSON TY4-P GAG-POL POLYPROTEIN"/>
    <property type="match status" value="1"/>
</dbReference>
<dbReference type="InterPro" id="IPR001584">
    <property type="entry name" value="Integrase_cat-core"/>
</dbReference>
<keyword evidence="15" id="KW-0229">DNA integration</keyword>
<evidence type="ECO:0000256" key="19">
    <source>
        <dbReference type="ARBA" id="ARBA00023172"/>
    </source>
</evidence>
<keyword evidence="3" id="KW-1188">Viral release from host cell</keyword>
<comment type="caution">
    <text evidence="25">The sequence shown here is derived from an EMBL/GenBank/DDBJ whole genome shotgun (WGS) entry which is preliminary data.</text>
</comment>
<dbReference type="InterPro" id="IPR054722">
    <property type="entry name" value="PolX-like_BBD"/>
</dbReference>
<keyword evidence="4" id="KW-0645">Protease</keyword>
<evidence type="ECO:0000256" key="21">
    <source>
        <dbReference type="ARBA" id="ARBA00048173"/>
    </source>
</evidence>
<dbReference type="GO" id="GO:0005634">
    <property type="term" value="C:nucleus"/>
    <property type="evidence" value="ECO:0007669"/>
    <property type="project" value="UniProtKB-ARBA"/>
</dbReference>
<dbReference type="InterPro" id="IPR036397">
    <property type="entry name" value="RNaseH_sf"/>
</dbReference>
<dbReference type="GO" id="GO:0015074">
    <property type="term" value="P:DNA integration"/>
    <property type="evidence" value="ECO:0007669"/>
    <property type="project" value="UniProtKB-KW"/>
</dbReference>
<sequence length="1283" mass="146481">MVEYSIELAEKYKLSGSNFIDWKVRMKSILTFKKLYTLATGTESIEMEAERDKLDPERRELAFEIICINCDVKIAAQFSSEANNDTTILWTNIDKYYQPKTIQNQTTYLKRIFSTFLQKNKLEEALNKLLENTRQLCSLIDDKTVKPSTLLDSVVAMWVIRNLPDEYKTIGELWLKKCEIEKNTPSLQDTIEELHAYIIQTEDDAETKKALSAQRNENRNKTTTRCSNNFHNPLAQHSEEDCWKLHPEKRPKNNKPIKALMARNDSTSNSNFVLDSGATTSMVNNLSYFQSIEMKKQEIELADGSIIEALGHGAIRLEFTNIILTFSNTLFIPSLATNMISMTTFLKTHHIIKLLNQNEFEVVDQNGRQVVTGSLTSGNLTLHYLPKALLCSTITSKLTTLHKAAGHPSLDYFRKMFPKLNIPQFLCVTCSTCKMTKTPFPGNFPKATRRLEFLHMDLCGPISPPSASGARYIFKILDGFSHFAWIFFLTSKAETKEILKKHIIKIKCQTASQVANIISDNGKEFVNTDLQDFFEKRGISHLTTAPYTPEQNPFAERGNRTTITKTRCPLKDSGLDPSFWAEAANTAVYLKNITPSKNINFDTPFLKWFNKEPSFRHLQPFGCLAIVLIQKRNGKFDETGSQGIFLGYGETHRSYRIMDPGTGNVKITHHVKFLPTEFPSFNPNTSITNQNSFLLVPKETETVPANKDIPLITTQETEPCEPEEYLRRDMPSPVEEDSPIQPKLPTYKGYSWIPEHESGPQNKIHGDVGDPNNILPYQRRSRHHANLADHFSLDPKTYQEAITGSNSQEWKNTIKVELDNMSNHNVWSPTTPINHVKPLSTTWVFKRKTDENGNLSKFKARLCVRGFTQKEGIDYSEMDVRCAFLNGKPEETLHIYRPSGYSDHPEARVFVLNKSLYGLKQSPRCWHKVLKNTLIDIGLTPCFTDPCLYYSQDKKQPLWLFVHVDDLIFGGTWNQSFKLKIKTFFEMEDLGVVKYALGIRITQNKDNISLLQDKFIQQILTEFNTDQIKPPSSPLPYNYKDLKSSGELITGPPPFNYRRAVGLLQYIVQCTRPDLAFAVSFLSQFLEDPKDLHYKAITHTLKYLSGTRHFTLNLGKNLLKHSETQILGFADSDWGGGTEKKSFSGSLIYFHGVLGWRAHKQKIVALSSAEAEYNALTESAQDLLWIQQLIFETTNAETQCTLHSNNQSAISIASNPVYHHGTRHIDFRLHFIRNLIENHFLHLKYLPSTQMPADLLTKNLTLNKTILHLRLILSDPKLTSMGE</sequence>
<dbReference type="GO" id="GO:0046872">
    <property type="term" value="F:metal ion binding"/>
    <property type="evidence" value="ECO:0007669"/>
    <property type="project" value="UniProtKB-KW"/>
</dbReference>
<evidence type="ECO:0000256" key="4">
    <source>
        <dbReference type="ARBA" id="ARBA00022670"/>
    </source>
</evidence>
<keyword evidence="13" id="KW-0460">Magnesium</keyword>
<keyword evidence="16" id="KW-0695">RNA-directed DNA polymerase</keyword>
<evidence type="ECO:0000256" key="15">
    <source>
        <dbReference type="ARBA" id="ARBA00022908"/>
    </source>
</evidence>
<dbReference type="InterPro" id="IPR057670">
    <property type="entry name" value="SH3_retrovirus"/>
</dbReference>
<evidence type="ECO:0000259" key="24">
    <source>
        <dbReference type="PROSITE" id="PS50994"/>
    </source>
</evidence>
<dbReference type="GO" id="GO:0004519">
    <property type="term" value="F:endonuclease activity"/>
    <property type="evidence" value="ECO:0007669"/>
    <property type="project" value="UniProtKB-KW"/>
</dbReference>
<evidence type="ECO:0000313" key="25">
    <source>
        <dbReference type="EMBL" id="MBW0524936.1"/>
    </source>
</evidence>
<evidence type="ECO:0000256" key="2">
    <source>
        <dbReference type="ARBA" id="ARBA00022578"/>
    </source>
</evidence>
<evidence type="ECO:0000256" key="9">
    <source>
        <dbReference type="ARBA" id="ARBA00022750"/>
    </source>
</evidence>
<keyword evidence="7" id="KW-0479">Metal-binding</keyword>
<keyword evidence="5" id="KW-0548">Nucleotidyltransferase</keyword>
<dbReference type="GO" id="GO:0005524">
    <property type="term" value="F:ATP binding"/>
    <property type="evidence" value="ECO:0007669"/>
    <property type="project" value="UniProtKB-KW"/>
</dbReference>
<keyword evidence="14" id="KW-0694">RNA-binding</keyword>
<keyword evidence="8" id="KW-0547">Nucleotide-binding</keyword>
<dbReference type="SUPFAM" id="SSF53098">
    <property type="entry name" value="Ribonuclease H-like"/>
    <property type="match status" value="1"/>
</dbReference>
<dbReference type="Gene3D" id="3.30.420.10">
    <property type="entry name" value="Ribonuclease H-like superfamily/Ribonuclease H"/>
    <property type="match status" value="1"/>
</dbReference>
<evidence type="ECO:0000256" key="23">
    <source>
        <dbReference type="SAM" id="MobiDB-lite"/>
    </source>
</evidence>
<evidence type="ECO:0000256" key="8">
    <source>
        <dbReference type="ARBA" id="ARBA00022741"/>
    </source>
</evidence>
<evidence type="ECO:0000256" key="3">
    <source>
        <dbReference type="ARBA" id="ARBA00022612"/>
    </source>
</evidence>
<keyword evidence="9" id="KW-0064">Aspartyl protease</keyword>
<keyword evidence="2" id="KW-0815">Transposition</keyword>
<dbReference type="Pfam" id="PF00665">
    <property type="entry name" value="rve"/>
    <property type="match status" value="1"/>
</dbReference>
<evidence type="ECO:0000256" key="1">
    <source>
        <dbReference type="ARBA" id="ARBA00002180"/>
    </source>
</evidence>
<evidence type="ECO:0000256" key="18">
    <source>
        <dbReference type="ARBA" id="ARBA00023113"/>
    </source>
</evidence>
<keyword evidence="12" id="KW-0067">ATP-binding</keyword>
<dbReference type="InterPro" id="IPR013103">
    <property type="entry name" value="RVT_2"/>
</dbReference>
<keyword evidence="19" id="KW-0233">DNA recombination</keyword>
<dbReference type="Proteomes" id="UP000765509">
    <property type="component" value="Unassembled WGS sequence"/>
</dbReference>
<keyword evidence="17" id="KW-0239">DNA-directed DNA polymerase</keyword>
<evidence type="ECO:0000256" key="22">
    <source>
        <dbReference type="ARBA" id="ARBA00049244"/>
    </source>
</evidence>
<feature type="region of interest" description="Disordered" evidence="23">
    <location>
        <begin position="719"/>
        <end position="743"/>
    </location>
</feature>
<dbReference type="GO" id="GO:0006508">
    <property type="term" value="P:proteolysis"/>
    <property type="evidence" value="ECO:0007669"/>
    <property type="project" value="UniProtKB-KW"/>
</dbReference>
<evidence type="ECO:0000256" key="14">
    <source>
        <dbReference type="ARBA" id="ARBA00022884"/>
    </source>
</evidence>
<evidence type="ECO:0000256" key="5">
    <source>
        <dbReference type="ARBA" id="ARBA00022695"/>
    </source>
</evidence>
<accession>A0A9Q3I0H6</accession>
<dbReference type="InterPro" id="IPR012337">
    <property type="entry name" value="RNaseH-like_sf"/>
</dbReference>
<dbReference type="GO" id="GO:0003723">
    <property type="term" value="F:RNA binding"/>
    <property type="evidence" value="ECO:0007669"/>
    <property type="project" value="UniProtKB-KW"/>
</dbReference>
<keyword evidence="18" id="KW-0917">Virion maturation</keyword>
<evidence type="ECO:0000256" key="20">
    <source>
        <dbReference type="ARBA" id="ARBA00023268"/>
    </source>
</evidence>
<evidence type="ECO:0000256" key="6">
    <source>
        <dbReference type="ARBA" id="ARBA00022722"/>
    </source>
</evidence>
<dbReference type="GO" id="GO:0032196">
    <property type="term" value="P:transposition"/>
    <property type="evidence" value="ECO:0007669"/>
    <property type="project" value="UniProtKB-KW"/>
</dbReference>
<organism evidence="25 26">
    <name type="scientific">Austropuccinia psidii MF-1</name>
    <dbReference type="NCBI Taxonomy" id="1389203"/>
    <lineage>
        <taxon>Eukaryota</taxon>
        <taxon>Fungi</taxon>
        <taxon>Dikarya</taxon>
        <taxon>Basidiomycota</taxon>
        <taxon>Pucciniomycotina</taxon>
        <taxon>Pucciniomycetes</taxon>
        <taxon>Pucciniales</taxon>
        <taxon>Sphaerophragmiaceae</taxon>
        <taxon>Austropuccinia</taxon>
    </lineage>
</organism>
<dbReference type="OrthoDB" id="2506085at2759"/>
<dbReference type="GO" id="GO:0003887">
    <property type="term" value="F:DNA-directed DNA polymerase activity"/>
    <property type="evidence" value="ECO:0007669"/>
    <property type="project" value="UniProtKB-KW"/>
</dbReference>
<feature type="domain" description="Integrase catalytic" evidence="24">
    <location>
        <begin position="441"/>
        <end position="612"/>
    </location>
</feature>
<evidence type="ECO:0000256" key="12">
    <source>
        <dbReference type="ARBA" id="ARBA00022840"/>
    </source>
</evidence>
<protein>
    <recommendedName>
        <fullName evidence="24">Integrase catalytic domain-containing protein</fullName>
    </recommendedName>
</protein>
<dbReference type="InterPro" id="IPR043502">
    <property type="entry name" value="DNA/RNA_pol_sf"/>
</dbReference>
<evidence type="ECO:0000256" key="16">
    <source>
        <dbReference type="ARBA" id="ARBA00022918"/>
    </source>
</evidence>
<evidence type="ECO:0000256" key="13">
    <source>
        <dbReference type="ARBA" id="ARBA00022842"/>
    </source>
</evidence>
<dbReference type="InterPro" id="IPR039537">
    <property type="entry name" value="Retrotran_Ty1/copia-like"/>
</dbReference>
<dbReference type="GO" id="GO:0004190">
    <property type="term" value="F:aspartic-type endopeptidase activity"/>
    <property type="evidence" value="ECO:0007669"/>
    <property type="project" value="UniProtKB-KW"/>
</dbReference>
<dbReference type="Pfam" id="PF25597">
    <property type="entry name" value="SH3_retrovirus"/>
    <property type="match status" value="1"/>
</dbReference>
<keyword evidence="10" id="KW-0255">Endonuclease</keyword>
<keyword evidence="17" id="KW-0808">Transferase</keyword>
<proteinExistence type="predicted"/>
<keyword evidence="26" id="KW-1185">Reference proteome</keyword>
<comment type="catalytic activity">
    <reaction evidence="22">
        <text>DNA(n) + a 2'-deoxyribonucleoside 5'-triphosphate = DNA(n+1) + diphosphate</text>
        <dbReference type="Rhea" id="RHEA:22508"/>
        <dbReference type="Rhea" id="RHEA-COMP:17339"/>
        <dbReference type="Rhea" id="RHEA-COMP:17340"/>
        <dbReference type="ChEBI" id="CHEBI:33019"/>
        <dbReference type="ChEBI" id="CHEBI:61560"/>
        <dbReference type="ChEBI" id="CHEBI:173112"/>
        <dbReference type="EC" id="2.7.7.7"/>
    </reaction>
</comment>
<dbReference type="GO" id="GO:0006310">
    <property type="term" value="P:DNA recombination"/>
    <property type="evidence" value="ECO:0007669"/>
    <property type="project" value="UniProtKB-KW"/>
</dbReference>
<dbReference type="SUPFAM" id="SSF56672">
    <property type="entry name" value="DNA/RNA polymerases"/>
    <property type="match status" value="1"/>
</dbReference>
<gene>
    <name evidence="25" type="ORF">O181_064651</name>
</gene>
<evidence type="ECO:0000256" key="10">
    <source>
        <dbReference type="ARBA" id="ARBA00022759"/>
    </source>
</evidence>
<evidence type="ECO:0000256" key="7">
    <source>
        <dbReference type="ARBA" id="ARBA00022723"/>
    </source>
</evidence>
<dbReference type="PROSITE" id="PS50994">
    <property type="entry name" value="INTEGRASE"/>
    <property type="match status" value="1"/>
</dbReference>
<keyword evidence="11" id="KW-0378">Hydrolase</keyword>
<keyword evidence="6" id="KW-0540">Nuclease</keyword>
<name>A0A9Q3I0H6_9BASI</name>
<dbReference type="EMBL" id="AVOT02031409">
    <property type="protein sequence ID" value="MBW0524936.1"/>
    <property type="molecule type" value="Genomic_DNA"/>
</dbReference>
<reference evidence="25" key="1">
    <citation type="submission" date="2021-03" db="EMBL/GenBank/DDBJ databases">
        <title>Draft genome sequence of rust myrtle Austropuccinia psidii MF-1, a brazilian biotype.</title>
        <authorList>
            <person name="Quecine M.C."/>
            <person name="Pachon D.M.R."/>
            <person name="Bonatelli M.L."/>
            <person name="Correr F.H."/>
            <person name="Franceschini L.M."/>
            <person name="Leite T.F."/>
            <person name="Margarido G.R.A."/>
            <person name="Almeida C.A."/>
            <person name="Ferrarezi J.A."/>
            <person name="Labate C.A."/>
        </authorList>
    </citation>
    <scope>NUCLEOTIDE SEQUENCE</scope>
    <source>
        <strain evidence="25">MF-1</strain>
    </source>
</reference>
<comment type="catalytic activity">
    <reaction evidence="21">
        <text>DNA(n) + a 2'-deoxyribonucleoside 5'-triphosphate = DNA(n+1) + diphosphate</text>
        <dbReference type="Rhea" id="RHEA:22508"/>
        <dbReference type="Rhea" id="RHEA-COMP:17339"/>
        <dbReference type="Rhea" id="RHEA-COMP:17340"/>
        <dbReference type="ChEBI" id="CHEBI:33019"/>
        <dbReference type="ChEBI" id="CHEBI:61560"/>
        <dbReference type="ChEBI" id="CHEBI:173112"/>
        <dbReference type="EC" id="2.7.7.49"/>
    </reaction>
</comment>
<dbReference type="Pfam" id="PF22936">
    <property type="entry name" value="Pol_BBD"/>
    <property type="match status" value="1"/>
</dbReference>
<dbReference type="PANTHER" id="PTHR42648">
    <property type="entry name" value="TRANSPOSASE, PUTATIVE-RELATED"/>
    <property type="match status" value="1"/>
</dbReference>
<comment type="function">
    <text evidence="1">The aspartyl protease (PR) mediates the proteolytic cleavages of the Gag and Gag-Pol polyproteins after assembly of the VLP.</text>
</comment>
<evidence type="ECO:0000313" key="26">
    <source>
        <dbReference type="Proteomes" id="UP000765509"/>
    </source>
</evidence>
<keyword evidence="20" id="KW-0511">Multifunctional enzyme</keyword>
<dbReference type="Pfam" id="PF07727">
    <property type="entry name" value="RVT_2"/>
    <property type="match status" value="1"/>
</dbReference>
<evidence type="ECO:0000256" key="11">
    <source>
        <dbReference type="ARBA" id="ARBA00022801"/>
    </source>
</evidence>
<dbReference type="GO" id="GO:0003964">
    <property type="term" value="F:RNA-directed DNA polymerase activity"/>
    <property type="evidence" value="ECO:0007669"/>
    <property type="project" value="UniProtKB-KW"/>
</dbReference>